<proteinExistence type="predicted"/>
<accession>A0ABR1DZH3</accession>
<protein>
    <submittedName>
        <fullName evidence="1">Uncharacterized protein</fullName>
    </submittedName>
</protein>
<gene>
    <name evidence="1" type="primary">Necator_chrV.g19047</name>
    <name evidence="1" type="ORF">RB195_014256</name>
</gene>
<evidence type="ECO:0000313" key="1">
    <source>
        <dbReference type="EMBL" id="KAK6755755.1"/>
    </source>
</evidence>
<dbReference type="EMBL" id="JAVFWL010000005">
    <property type="protein sequence ID" value="KAK6755755.1"/>
    <property type="molecule type" value="Genomic_DNA"/>
</dbReference>
<evidence type="ECO:0000313" key="2">
    <source>
        <dbReference type="Proteomes" id="UP001303046"/>
    </source>
</evidence>
<name>A0ABR1DZH3_NECAM</name>
<reference evidence="1 2" key="1">
    <citation type="submission" date="2023-08" db="EMBL/GenBank/DDBJ databases">
        <title>A Necator americanus chromosomal reference genome.</title>
        <authorList>
            <person name="Ilik V."/>
            <person name="Petrzelkova K.J."/>
            <person name="Pardy F."/>
            <person name="Fuh T."/>
            <person name="Niatou-Singa F.S."/>
            <person name="Gouil Q."/>
            <person name="Baker L."/>
            <person name="Ritchie M.E."/>
            <person name="Jex A.R."/>
            <person name="Gazzola D."/>
            <person name="Li H."/>
            <person name="Toshio Fujiwara R."/>
            <person name="Zhan B."/>
            <person name="Aroian R.V."/>
            <person name="Pafco B."/>
            <person name="Schwarz E.M."/>
        </authorList>
    </citation>
    <scope>NUCLEOTIDE SEQUENCE [LARGE SCALE GENOMIC DNA]</scope>
    <source>
        <strain evidence="1 2">Aroian</strain>
        <tissue evidence="1">Whole animal</tissue>
    </source>
</reference>
<organism evidence="1 2">
    <name type="scientific">Necator americanus</name>
    <name type="common">Human hookworm</name>
    <dbReference type="NCBI Taxonomy" id="51031"/>
    <lineage>
        <taxon>Eukaryota</taxon>
        <taxon>Metazoa</taxon>
        <taxon>Ecdysozoa</taxon>
        <taxon>Nematoda</taxon>
        <taxon>Chromadorea</taxon>
        <taxon>Rhabditida</taxon>
        <taxon>Rhabditina</taxon>
        <taxon>Rhabditomorpha</taxon>
        <taxon>Strongyloidea</taxon>
        <taxon>Ancylostomatidae</taxon>
        <taxon>Bunostominae</taxon>
        <taxon>Necator</taxon>
    </lineage>
</organism>
<keyword evidence="2" id="KW-1185">Reference proteome</keyword>
<sequence>MLVKLKKLYSSDGHLINMSLSKHHAKLSFAKISVAKQETIRSGEVSRREVGDFWKDVLIGRSYIYYKETRVSIKQNSVQELVGKRIYLSLDPLL</sequence>
<comment type="caution">
    <text evidence="1">The sequence shown here is derived from an EMBL/GenBank/DDBJ whole genome shotgun (WGS) entry which is preliminary data.</text>
</comment>
<dbReference type="Proteomes" id="UP001303046">
    <property type="component" value="Unassembled WGS sequence"/>
</dbReference>